<evidence type="ECO:0000259" key="2">
    <source>
        <dbReference type="Pfam" id="PF20152"/>
    </source>
</evidence>
<dbReference type="Pfam" id="PF20152">
    <property type="entry name" value="DUF6534"/>
    <property type="match status" value="1"/>
</dbReference>
<sequence length="323" mass="35487">MSTATVGYDLLVGPLLIGVILNALAFGVCFMQLVTYALSGFSDRWMIIVLIVWVYAIDAFQVGSSVSMLWKYVVTNFANPQALQSAPWEYASLPIFSALASVPIQHYMAYRIFRFSRKPFFFGLVSILSLAQAATGCVSAYLGLTNTTIASHVNIIPVADAWLACGVACDTTITVLLIYYLSKSRTGFERTDSIIARICRTTVEAAVPVTILCILDLSFLTSTPNNNLHYMFALPVGRLYTNTLMSTLNERKVLRSHLENSTPNRGGISLNAMNPTSSRFQRSPAQVHIAVEQAVDVQMDSIKSTKSTKASPIGDEKYYVMPC</sequence>
<dbReference type="STRING" id="2282107.A0A286U5B4"/>
<feature type="domain" description="DUF6534" evidence="2">
    <location>
        <begin position="167"/>
        <end position="252"/>
    </location>
</feature>
<feature type="transmembrane region" description="Helical" evidence="1">
    <location>
        <begin position="161"/>
        <end position="181"/>
    </location>
</feature>
<dbReference type="OrthoDB" id="2562493at2759"/>
<protein>
    <recommendedName>
        <fullName evidence="2">DUF6534 domain-containing protein</fullName>
    </recommendedName>
</protein>
<name>A0A286U5B4_9AGAM</name>
<comment type="caution">
    <text evidence="3">The sequence shown here is derived from an EMBL/GenBank/DDBJ whole genome shotgun (WGS) entry which is preliminary data.</text>
</comment>
<keyword evidence="1" id="KW-1133">Transmembrane helix</keyword>
<proteinExistence type="predicted"/>
<evidence type="ECO:0000313" key="3">
    <source>
        <dbReference type="EMBL" id="PAV14773.1"/>
    </source>
</evidence>
<keyword evidence="4" id="KW-1185">Reference proteome</keyword>
<keyword evidence="1" id="KW-0472">Membrane</keyword>
<dbReference type="AlphaFoldDB" id="A0A286U5B4"/>
<gene>
    <name evidence="3" type="ORF">PNOK_0932600</name>
</gene>
<feature type="transmembrane region" description="Helical" evidence="1">
    <location>
        <begin position="120"/>
        <end position="141"/>
    </location>
</feature>
<dbReference type="PANTHER" id="PTHR40465">
    <property type="entry name" value="CHROMOSOME 1, WHOLE GENOME SHOTGUN SEQUENCE"/>
    <property type="match status" value="1"/>
</dbReference>
<dbReference type="InterPro" id="IPR045339">
    <property type="entry name" value="DUF6534"/>
</dbReference>
<evidence type="ECO:0000256" key="1">
    <source>
        <dbReference type="SAM" id="Phobius"/>
    </source>
</evidence>
<reference evidence="3 4" key="1">
    <citation type="journal article" date="2017" name="Mol. Ecol.">
        <title>Comparative and population genomic landscape of Phellinus noxius: A hypervariable fungus causing root rot in trees.</title>
        <authorList>
            <person name="Chung C.L."/>
            <person name="Lee T.J."/>
            <person name="Akiba M."/>
            <person name="Lee H.H."/>
            <person name="Kuo T.H."/>
            <person name="Liu D."/>
            <person name="Ke H.M."/>
            <person name="Yokoi T."/>
            <person name="Roa M.B."/>
            <person name="Lu M.J."/>
            <person name="Chang Y.Y."/>
            <person name="Ann P.J."/>
            <person name="Tsai J.N."/>
            <person name="Chen C.Y."/>
            <person name="Tzean S.S."/>
            <person name="Ota Y."/>
            <person name="Hattori T."/>
            <person name="Sahashi N."/>
            <person name="Liou R.F."/>
            <person name="Kikuchi T."/>
            <person name="Tsai I.J."/>
        </authorList>
    </citation>
    <scope>NUCLEOTIDE SEQUENCE [LARGE SCALE GENOMIC DNA]</scope>
    <source>
        <strain evidence="3 4">FFPRI411160</strain>
    </source>
</reference>
<organism evidence="3 4">
    <name type="scientific">Pyrrhoderma noxium</name>
    <dbReference type="NCBI Taxonomy" id="2282107"/>
    <lineage>
        <taxon>Eukaryota</taxon>
        <taxon>Fungi</taxon>
        <taxon>Dikarya</taxon>
        <taxon>Basidiomycota</taxon>
        <taxon>Agaricomycotina</taxon>
        <taxon>Agaricomycetes</taxon>
        <taxon>Hymenochaetales</taxon>
        <taxon>Hymenochaetaceae</taxon>
        <taxon>Pyrrhoderma</taxon>
    </lineage>
</organism>
<evidence type="ECO:0000313" key="4">
    <source>
        <dbReference type="Proteomes" id="UP000217199"/>
    </source>
</evidence>
<feature type="transmembrane region" description="Helical" evidence="1">
    <location>
        <begin position="45"/>
        <end position="70"/>
    </location>
</feature>
<dbReference type="EMBL" id="NBII01000011">
    <property type="protein sequence ID" value="PAV14773.1"/>
    <property type="molecule type" value="Genomic_DNA"/>
</dbReference>
<feature type="transmembrane region" description="Helical" evidence="1">
    <location>
        <begin position="15"/>
        <end position="38"/>
    </location>
</feature>
<dbReference type="Proteomes" id="UP000217199">
    <property type="component" value="Unassembled WGS sequence"/>
</dbReference>
<dbReference type="PANTHER" id="PTHR40465:SF1">
    <property type="entry name" value="DUF6534 DOMAIN-CONTAINING PROTEIN"/>
    <property type="match status" value="1"/>
</dbReference>
<dbReference type="InParanoid" id="A0A286U5B4"/>
<accession>A0A286U5B4</accession>
<keyword evidence="1" id="KW-0812">Transmembrane</keyword>